<accession>A0A699L0A4</accession>
<sequence length="256" mass="28192">LSFEETNLDRDVGFADVAGSGVESSGLSHDESFGVDDLDVNLNESVNLNVFQIETQSDLSVSVELDVGRTQDPIVAEVNTQEPIVAEVSTQVPTVEEVGTQEFIVKDVVLVDYMSFGENAEQCNGQEDESAPSDRQFFYDDEGIDTAYKTEYDVQSSENARTDDDDDEENFLVYEENEIVEPDVDVHLFDVINADGFDSDPGNDKLMTKQMITRRKGYRIEQRNKGTGPTGPNCKMEAGPSGSSGPTTMSKKGRIK</sequence>
<organism evidence="2">
    <name type="scientific">Tanacetum cinerariifolium</name>
    <name type="common">Dalmatian daisy</name>
    <name type="synonym">Chrysanthemum cinerariifolium</name>
    <dbReference type="NCBI Taxonomy" id="118510"/>
    <lineage>
        <taxon>Eukaryota</taxon>
        <taxon>Viridiplantae</taxon>
        <taxon>Streptophyta</taxon>
        <taxon>Embryophyta</taxon>
        <taxon>Tracheophyta</taxon>
        <taxon>Spermatophyta</taxon>
        <taxon>Magnoliopsida</taxon>
        <taxon>eudicotyledons</taxon>
        <taxon>Gunneridae</taxon>
        <taxon>Pentapetalae</taxon>
        <taxon>asterids</taxon>
        <taxon>campanulids</taxon>
        <taxon>Asterales</taxon>
        <taxon>Asteraceae</taxon>
        <taxon>Asteroideae</taxon>
        <taxon>Anthemideae</taxon>
        <taxon>Anthemidinae</taxon>
        <taxon>Tanacetum</taxon>
    </lineage>
</organism>
<feature type="non-terminal residue" evidence="2">
    <location>
        <position position="256"/>
    </location>
</feature>
<name>A0A699L0A4_TANCI</name>
<protein>
    <submittedName>
        <fullName evidence="2">Uncharacterized protein</fullName>
    </submittedName>
</protein>
<feature type="non-terminal residue" evidence="2">
    <location>
        <position position="1"/>
    </location>
</feature>
<dbReference type="EMBL" id="BKCJ010561266">
    <property type="protein sequence ID" value="GFB14206.1"/>
    <property type="molecule type" value="Genomic_DNA"/>
</dbReference>
<proteinExistence type="predicted"/>
<reference evidence="2" key="1">
    <citation type="journal article" date="2019" name="Sci. Rep.">
        <title>Draft genome of Tanacetum cinerariifolium, the natural source of mosquito coil.</title>
        <authorList>
            <person name="Yamashiro T."/>
            <person name="Shiraishi A."/>
            <person name="Satake H."/>
            <person name="Nakayama K."/>
        </authorList>
    </citation>
    <scope>NUCLEOTIDE SEQUENCE</scope>
</reference>
<feature type="compositionally biased region" description="Low complexity" evidence="1">
    <location>
        <begin position="239"/>
        <end position="250"/>
    </location>
</feature>
<gene>
    <name evidence="2" type="ORF">Tci_686177</name>
</gene>
<feature type="region of interest" description="Disordered" evidence="1">
    <location>
        <begin position="221"/>
        <end position="256"/>
    </location>
</feature>
<evidence type="ECO:0000256" key="1">
    <source>
        <dbReference type="SAM" id="MobiDB-lite"/>
    </source>
</evidence>
<evidence type="ECO:0000313" key="2">
    <source>
        <dbReference type="EMBL" id="GFB14206.1"/>
    </source>
</evidence>
<comment type="caution">
    <text evidence="2">The sequence shown here is derived from an EMBL/GenBank/DDBJ whole genome shotgun (WGS) entry which is preliminary data.</text>
</comment>
<dbReference type="AlphaFoldDB" id="A0A699L0A4"/>